<dbReference type="AlphaFoldDB" id="A0AAN6NPB7"/>
<reference evidence="2" key="2">
    <citation type="submission" date="2023-06" db="EMBL/GenBank/DDBJ databases">
        <authorList>
            <consortium name="Lawrence Berkeley National Laboratory"/>
            <person name="Mondo S.J."/>
            <person name="Hensen N."/>
            <person name="Bonometti L."/>
            <person name="Westerberg I."/>
            <person name="Brannstrom I.O."/>
            <person name="Guillou S."/>
            <person name="Cros-Aarteil S."/>
            <person name="Calhoun S."/>
            <person name="Haridas S."/>
            <person name="Kuo A."/>
            <person name="Pangilinan J."/>
            <person name="Riley R."/>
            <person name="Labutti K."/>
            <person name="Andreopoulos B."/>
            <person name="Lipzen A."/>
            <person name="Chen C."/>
            <person name="Yanf M."/>
            <person name="Daum C."/>
            <person name="Ng V."/>
            <person name="Clum A."/>
            <person name="Steindorff A."/>
            <person name="Ohm R."/>
            <person name="Martin F."/>
            <person name="Silar P."/>
            <person name="Natvig D."/>
            <person name="Lalanne C."/>
            <person name="Gautier V."/>
            <person name="Ament-Velasquez S.L."/>
            <person name="Kruys A."/>
            <person name="Hutchinson M.I."/>
            <person name="Powell A.J."/>
            <person name="Barry K."/>
            <person name="Miller A.N."/>
            <person name="Grigoriev I.V."/>
            <person name="Debuchy R."/>
            <person name="Gladieux P."/>
            <person name="Thoren M.H."/>
            <person name="Johannesson H."/>
        </authorList>
    </citation>
    <scope>NUCLEOTIDE SEQUENCE</scope>
    <source>
        <strain evidence="2">CBS 626.80</strain>
    </source>
</reference>
<protein>
    <submittedName>
        <fullName evidence="2">Uncharacterized protein</fullName>
    </submittedName>
</protein>
<evidence type="ECO:0000313" key="2">
    <source>
        <dbReference type="EMBL" id="KAK3949537.1"/>
    </source>
</evidence>
<organism evidence="2 3">
    <name type="scientific">Pseudoneurospora amorphoporcata</name>
    <dbReference type="NCBI Taxonomy" id="241081"/>
    <lineage>
        <taxon>Eukaryota</taxon>
        <taxon>Fungi</taxon>
        <taxon>Dikarya</taxon>
        <taxon>Ascomycota</taxon>
        <taxon>Pezizomycotina</taxon>
        <taxon>Sordariomycetes</taxon>
        <taxon>Sordariomycetidae</taxon>
        <taxon>Sordariales</taxon>
        <taxon>Sordariaceae</taxon>
        <taxon>Pseudoneurospora</taxon>
    </lineage>
</organism>
<dbReference type="Proteomes" id="UP001303222">
    <property type="component" value="Unassembled WGS sequence"/>
</dbReference>
<feature type="region of interest" description="Disordered" evidence="1">
    <location>
        <begin position="63"/>
        <end position="82"/>
    </location>
</feature>
<evidence type="ECO:0000313" key="3">
    <source>
        <dbReference type="Proteomes" id="UP001303222"/>
    </source>
</evidence>
<keyword evidence="3" id="KW-1185">Reference proteome</keyword>
<comment type="caution">
    <text evidence="2">The sequence shown here is derived from an EMBL/GenBank/DDBJ whole genome shotgun (WGS) entry which is preliminary data.</text>
</comment>
<name>A0AAN6NPB7_9PEZI</name>
<reference evidence="2" key="1">
    <citation type="journal article" date="2023" name="Mol. Phylogenet. Evol.">
        <title>Genome-scale phylogeny and comparative genomics of the fungal order Sordariales.</title>
        <authorList>
            <person name="Hensen N."/>
            <person name="Bonometti L."/>
            <person name="Westerberg I."/>
            <person name="Brannstrom I.O."/>
            <person name="Guillou S."/>
            <person name="Cros-Aarteil S."/>
            <person name="Calhoun S."/>
            <person name="Haridas S."/>
            <person name="Kuo A."/>
            <person name="Mondo S."/>
            <person name="Pangilinan J."/>
            <person name="Riley R."/>
            <person name="LaButti K."/>
            <person name="Andreopoulos B."/>
            <person name="Lipzen A."/>
            <person name="Chen C."/>
            <person name="Yan M."/>
            <person name="Daum C."/>
            <person name="Ng V."/>
            <person name="Clum A."/>
            <person name="Steindorff A."/>
            <person name="Ohm R.A."/>
            <person name="Martin F."/>
            <person name="Silar P."/>
            <person name="Natvig D.O."/>
            <person name="Lalanne C."/>
            <person name="Gautier V."/>
            <person name="Ament-Velasquez S.L."/>
            <person name="Kruys A."/>
            <person name="Hutchinson M.I."/>
            <person name="Powell A.J."/>
            <person name="Barry K."/>
            <person name="Miller A.N."/>
            <person name="Grigoriev I.V."/>
            <person name="Debuchy R."/>
            <person name="Gladieux P."/>
            <person name="Hiltunen Thoren M."/>
            <person name="Johannesson H."/>
        </authorList>
    </citation>
    <scope>NUCLEOTIDE SEQUENCE</scope>
    <source>
        <strain evidence="2">CBS 626.80</strain>
    </source>
</reference>
<proteinExistence type="predicted"/>
<dbReference type="EMBL" id="MU859210">
    <property type="protein sequence ID" value="KAK3949537.1"/>
    <property type="molecule type" value="Genomic_DNA"/>
</dbReference>
<accession>A0AAN6NPB7</accession>
<evidence type="ECO:0000256" key="1">
    <source>
        <dbReference type="SAM" id="MobiDB-lite"/>
    </source>
</evidence>
<gene>
    <name evidence="2" type="ORF">QBC32DRAFT_34997</name>
</gene>
<sequence length="213" mass="24477">MVQWWKPKKKNGLERRRIESDAANRNEWKMYGRIAELHSAAVAAARQRQRSAITFTFTTTHGGDTLQSKSGRPHLRSREWDGSQRAGGSTVLFFCLEGWRSDYRSSSLSLDICICDIEYMLDADSPILFPLFRKQWISREHVATQPLDVVIPDFLFSIKKTLALPSPGISRLGKFLGSWSLHSIKHFPVHYQPWQISIATISFAFFYPYISHA</sequence>